<organism evidence="3 4">
    <name type="scientific">Gulosibacter bifidus</name>
    <dbReference type="NCBI Taxonomy" id="272239"/>
    <lineage>
        <taxon>Bacteria</taxon>
        <taxon>Bacillati</taxon>
        <taxon>Actinomycetota</taxon>
        <taxon>Actinomycetes</taxon>
        <taxon>Micrococcales</taxon>
        <taxon>Microbacteriaceae</taxon>
        <taxon>Gulosibacter</taxon>
    </lineage>
</organism>
<dbReference type="Pfam" id="PF00350">
    <property type="entry name" value="Dynamin_N"/>
    <property type="match status" value="1"/>
</dbReference>
<feature type="domain" description="Dynamin N-terminal" evidence="2">
    <location>
        <begin position="66"/>
        <end position="208"/>
    </location>
</feature>
<keyword evidence="4" id="KW-1185">Reference proteome</keyword>
<evidence type="ECO:0000313" key="3">
    <source>
        <dbReference type="EMBL" id="MFD2675449.1"/>
    </source>
</evidence>
<gene>
    <name evidence="3" type="ORF">ACFSUQ_09115</name>
</gene>
<feature type="compositionally biased region" description="Low complexity" evidence="1">
    <location>
        <begin position="582"/>
        <end position="592"/>
    </location>
</feature>
<sequence length="604" mass="64807">MSDASLPRLAALDTLRDELSNASLPLDLNETQRAKANQSWAIQQIDDYIAPRLANLDAPLLAVAGGSTGAGKSTIVNAIVGSPVTRTGAIRPTTRQPILLHAPGEGEWFETDRILPGLSRIRGTATHQVLPSSQAGATPDASLIGSVVLVEDPHIPKHIALIDAPDIDSIADENRALASQLLAAADLWFFVTTANRYADAVPWQLLDDAATRDITVAVVLNRVPPGAEQEIQHDLQRMLHERGLPHAPVFTITEQPLDQLGMLPPAAVAGLRNWLGTIAADSASRHELARRTVLGSARKLTHMSHEIAIARDVQLRTAEDLMRIIDDEYEDAIDDVREATRDGQLLRGEVLARWQDVVGTSDAFRGIETWVSGARDRVTGWFTGKPKTVEQVEATLESGLHAVIVDAASRAAASSWQRVRATEHGRHVFSDATLAHESDSLNESAARLMRDWQAALVELVRTQAAGKRTKARVLSLGLNAVTVALMIVVFASTAGLTGGEVAIAGGSAVVGQKLLETLFGDEAVRKLATQARDDLELRVTSLFRAESLRYSAELMPVTAPGSGDKLRSAIAEFEATLRDDLAAPPASQLSPPTFGSQTTNGPRV</sequence>
<evidence type="ECO:0000256" key="1">
    <source>
        <dbReference type="SAM" id="MobiDB-lite"/>
    </source>
</evidence>
<proteinExistence type="predicted"/>
<protein>
    <submittedName>
        <fullName evidence="3">Dynamin family protein</fullName>
    </submittedName>
</protein>
<feature type="compositionally biased region" description="Polar residues" evidence="1">
    <location>
        <begin position="593"/>
        <end position="604"/>
    </location>
</feature>
<comment type="caution">
    <text evidence="3">The sequence shown here is derived from an EMBL/GenBank/DDBJ whole genome shotgun (WGS) entry which is preliminary data.</text>
</comment>
<dbReference type="EMBL" id="JBHUNF010000009">
    <property type="protein sequence ID" value="MFD2675449.1"/>
    <property type="molecule type" value="Genomic_DNA"/>
</dbReference>
<evidence type="ECO:0000259" key="2">
    <source>
        <dbReference type="Pfam" id="PF00350"/>
    </source>
</evidence>
<accession>A0ABW5RM29</accession>
<dbReference type="Gene3D" id="3.40.50.300">
    <property type="entry name" value="P-loop containing nucleotide triphosphate hydrolases"/>
    <property type="match status" value="1"/>
</dbReference>
<dbReference type="Proteomes" id="UP001597453">
    <property type="component" value="Unassembled WGS sequence"/>
</dbReference>
<dbReference type="SUPFAM" id="SSF52540">
    <property type="entry name" value="P-loop containing nucleoside triphosphate hydrolases"/>
    <property type="match status" value="1"/>
</dbReference>
<dbReference type="InterPro" id="IPR027417">
    <property type="entry name" value="P-loop_NTPase"/>
</dbReference>
<feature type="region of interest" description="Disordered" evidence="1">
    <location>
        <begin position="582"/>
        <end position="604"/>
    </location>
</feature>
<dbReference type="RefSeq" id="WP_066058238.1">
    <property type="nucleotide sequence ID" value="NZ_JBHUNF010000009.1"/>
</dbReference>
<dbReference type="InterPro" id="IPR045063">
    <property type="entry name" value="Dynamin_N"/>
</dbReference>
<reference evidence="4" key="1">
    <citation type="journal article" date="2019" name="Int. J. Syst. Evol. Microbiol.">
        <title>The Global Catalogue of Microorganisms (GCM) 10K type strain sequencing project: providing services to taxonomists for standard genome sequencing and annotation.</title>
        <authorList>
            <consortium name="The Broad Institute Genomics Platform"/>
            <consortium name="The Broad Institute Genome Sequencing Center for Infectious Disease"/>
            <person name="Wu L."/>
            <person name="Ma J."/>
        </authorList>
    </citation>
    <scope>NUCLEOTIDE SEQUENCE [LARGE SCALE GENOMIC DNA]</scope>
    <source>
        <strain evidence="4">TISTR 1511</strain>
    </source>
</reference>
<evidence type="ECO:0000313" key="4">
    <source>
        <dbReference type="Proteomes" id="UP001597453"/>
    </source>
</evidence>
<name>A0ABW5RM29_9MICO</name>